<evidence type="ECO:0000313" key="2">
    <source>
        <dbReference type="EMBL" id="PYH91409.1"/>
    </source>
</evidence>
<dbReference type="AlphaFoldDB" id="A0A319D2P6"/>
<protein>
    <submittedName>
        <fullName evidence="2">Uncharacterized protein</fullName>
    </submittedName>
</protein>
<proteinExistence type="predicted"/>
<dbReference type="VEuPathDB" id="FungiDB:BO71DRAFT_432907"/>
<gene>
    <name evidence="2" type="ORF">BO71DRAFT_432907</name>
</gene>
<feature type="region of interest" description="Disordered" evidence="1">
    <location>
        <begin position="1"/>
        <end position="46"/>
    </location>
</feature>
<evidence type="ECO:0000313" key="3">
    <source>
        <dbReference type="Proteomes" id="UP000247810"/>
    </source>
</evidence>
<name>A0A319D2P6_9EURO</name>
<dbReference type="EMBL" id="KZ825946">
    <property type="protein sequence ID" value="PYH91409.1"/>
    <property type="molecule type" value="Genomic_DNA"/>
</dbReference>
<dbReference type="Proteomes" id="UP000247810">
    <property type="component" value="Unassembled WGS sequence"/>
</dbReference>
<sequence>MKRAASSPASTFSAGPPSRGPPACAPSVPEAEAAARHLTAPDPPALGIRVCTNGGVFAASRSHPRGLDSSSPPFLGSLFGSLLGSPPPQSAGIMLLSRMQNPWLRAAYPYHGAQDS</sequence>
<reference evidence="2 3" key="1">
    <citation type="submission" date="2018-02" db="EMBL/GenBank/DDBJ databases">
        <title>The genomes of Aspergillus section Nigri reveals drivers in fungal speciation.</title>
        <authorList>
            <consortium name="DOE Joint Genome Institute"/>
            <person name="Vesth T.C."/>
            <person name="Nybo J."/>
            <person name="Theobald S."/>
            <person name="Brandl J."/>
            <person name="Frisvad J.C."/>
            <person name="Nielsen K.F."/>
            <person name="Lyhne E.K."/>
            <person name="Kogle M.E."/>
            <person name="Kuo A."/>
            <person name="Riley R."/>
            <person name="Clum A."/>
            <person name="Nolan M."/>
            <person name="Lipzen A."/>
            <person name="Salamov A."/>
            <person name="Henrissat B."/>
            <person name="Wiebenga A."/>
            <person name="De vries R.P."/>
            <person name="Grigoriev I.V."/>
            <person name="Mortensen U.H."/>
            <person name="Andersen M.R."/>
            <person name="Baker S.E."/>
        </authorList>
    </citation>
    <scope>NUCLEOTIDE SEQUENCE [LARGE SCALE GENOMIC DNA]</scope>
    <source>
        <strain evidence="2 3">CBS 707.79</strain>
    </source>
</reference>
<organism evidence="2 3">
    <name type="scientific">Aspergillus ellipticus CBS 707.79</name>
    <dbReference type="NCBI Taxonomy" id="1448320"/>
    <lineage>
        <taxon>Eukaryota</taxon>
        <taxon>Fungi</taxon>
        <taxon>Dikarya</taxon>
        <taxon>Ascomycota</taxon>
        <taxon>Pezizomycotina</taxon>
        <taxon>Eurotiomycetes</taxon>
        <taxon>Eurotiomycetidae</taxon>
        <taxon>Eurotiales</taxon>
        <taxon>Aspergillaceae</taxon>
        <taxon>Aspergillus</taxon>
        <taxon>Aspergillus subgen. Circumdati</taxon>
    </lineage>
</organism>
<evidence type="ECO:0000256" key="1">
    <source>
        <dbReference type="SAM" id="MobiDB-lite"/>
    </source>
</evidence>
<accession>A0A319D2P6</accession>
<keyword evidence="3" id="KW-1185">Reference proteome</keyword>